<accession>A0A0S4LEX7</accession>
<dbReference type="EMBL" id="CZPZ01000009">
    <property type="protein sequence ID" value="CUS34486.1"/>
    <property type="molecule type" value="Genomic_DNA"/>
</dbReference>
<dbReference type="AlphaFoldDB" id="A0A0S4LEX7"/>
<keyword evidence="3" id="KW-1185">Reference proteome</keyword>
<gene>
    <name evidence="2" type="ORF">COMA2_170031</name>
</gene>
<dbReference type="Proteomes" id="UP000198736">
    <property type="component" value="Unassembled WGS sequence"/>
</dbReference>
<evidence type="ECO:0000256" key="1">
    <source>
        <dbReference type="SAM" id="MobiDB-lite"/>
    </source>
</evidence>
<evidence type="ECO:0000313" key="3">
    <source>
        <dbReference type="Proteomes" id="UP000198736"/>
    </source>
</evidence>
<reference evidence="3" key="1">
    <citation type="submission" date="2015-10" db="EMBL/GenBank/DDBJ databases">
        <authorList>
            <person name="Luecker S."/>
            <person name="Luecker S."/>
        </authorList>
    </citation>
    <scope>NUCLEOTIDE SEQUENCE [LARGE SCALE GENOMIC DNA]</scope>
</reference>
<proteinExistence type="predicted"/>
<evidence type="ECO:0000313" key="2">
    <source>
        <dbReference type="EMBL" id="CUS34486.1"/>
    </source>
</evidence>
<sequence length="69" mass="7703">MPIQQPSVFGHKRKFGAEIAPPQSGPQPCRINVRYNWANRTEAVISRHTPSSYRPDPKPCLSDVSLSAE</sequence>
<organism evidence="2 3">
    <name type="scientific">Candidatus Nitrospira nitrificans</name>
    <dbReference type="NCBI Taxonomy" id="1742973"/>
    <lineage>
        <taxon>Bacteria</taxon>
        <taxon>Pseudomonadati</taxon>
        <taxon>Nitrospirota</taxon>
        <taxon>Nitrospiria</taxon>
        <taxon>Nitrospirales</taxon>
        <taxon>Nitrospiraceae</taxon>
        <taxon>Nitrospira</taxon>
    </lineage>
</organism>
<feature type="region of interest" description="Disordered" evidence="1">
    <location>
        <begin position="47"/>
        <end position="69"/>
    </location>
</feature>
<protein>
    <submittedName>
        <fullName evidence="2">Uncharacterized protein</fullName>
    </submittedName>
</protein>
<name>A0A0S4LEX7_9BACT</name>